<keyword evidence="2" id="KW-0805">Transcription regulation</keyword>
<gene>
    <name evidence="6" type="ORF">KUL25_00685</name>
    <name evidence="7" type="ORF">KUL25_00690</name>
</gene>
<dbReference type="GO" id="GO:0043565">
    <property type="term" value="F:sequence-specific DNA binding"/>
    <property type="evidence" value="ECO:0007669"/>
    <property type="project" value="TreeGrafter"/>
</dbReference>
<evidence type="ECO:0000256" key="2">
    <source>
        <dbReference type="ARBA" id="ARBA00023015"/>
    </source>
</evidence>
<dbReference type="Gene3D" id="3.40.190.290">
    <property type="match status" value="1"/>
</dbReference>
<dbReference type="Pfam" id="PF03466">
    <property type="entry name" value="LysR_substrate"/>
    <property type="match status" value="1"/>
</dbReference>
<dbReference type="InterPro" id="IPR005119">
    <property type="entry name" value="LysR_subst-bd"/>
</dbReference>
<feature type="domain" description="HTH lysR-type" evidence="5">
    <location>
        <begin position="3"/>
        <end position="60"/>
    </location>
</feature>
<dbReference type="InterPro" id="IPR036390">
    <property type="entry name" value="WH_DNA-bd_sf"/>
</dbReference>
<dbReference type="PANTHER" id="PTHR30427">
    <property type="entry name" value="TRANSCRIPTIONAL ACTIVATOR PROTEIN LYSR"/>
    <property type="match status" value="1"/>
</dbReference>
<evidence type="ECO:0000259" key="5">
    <source>
        <dbReference type="PROSITE" id="PS50931"/>
    </source>
</evidence>
<dbReference type="InterPro" id="IPR000847">
    <property type="entry name" value="LysR_HTH_N"/>
</dbReference>
<protein>
    <submittedName>
        <fullName evidence="7">LysR family transcriptional regulator</fullName>
    </submittedName>
</protein>
<dbReference type="InterPro" id="IPR036388">
    <property type="entry name" value="WH-like_DNA-bd_sf"/>
</dbReference>
<evidence type="ECO:0000256" key="3">
    <source>
        <dbReference type="ARBA" id="ARBA00023125"/>
    </source>
</evidence>
<dbReference type="Pfam" id="PF00126">
    <property type="entry name" value="HTH_1"/>
    <property type="match status" value="1"/>
</dbReference>
<dbReference type="Proteomes" id="UP000693972">
    <property type="component" value="Unassembled WGS sequence"/>
</dbReference>
<accession>A0A975YG84</accession>
<comment type="similarity">
    <text evidence="1">Belongs to the LysR transcriptional regulatory family.</text>
</comment>
<dbReference type="EMBL" id="CP078073">
    <property type="protein sequence ID" value="QXL88071.1"/>
    <property type="molecule type" value="Genomic_DNA"/>
</dbReference>
<reference evidence="7 8" key="1">
    <citation type="submission" date="2021-07" db="EMBL/GenBank/DDBJ databases">
        <title>Karlodiniumbacter phycospheric gen. nov., sp. nov., a phycosphere bacterium isolated from karlodinium veneficum.</title>
        <authorList>
            <person name="Peng Y."/>
            <person name="Jiang L."/>
            <person name="Lee J."/>
        </authorList>
    </citation>
    <scope>NUCLEOTIDE SEQUENCE</scope>
    <source>
        <strain evidence="7 8">N5</strain>
    </source>
</reference>
<dbReference type="SUPFAM" id="SSF53850">
    <property type="entry name" value="Periplasmic binding protein-like II"/>
    <property type="match status" value="1"/>
</dbReference>
<evidence type="ECO:0000256" key="4">
    <source>
        <dbReference type="ARBA" id="ARBA00023163"/>
    </source>
</evidence>
<evidence type="ECO:0000313" key="6">
    <source>
        <dbReference type="EMBL" id="MBY4891272.1"/>
    </source>
</evidence>
<dbReference type="Gene3D" id="1.10.10.10">
    <property type="entry name" value="Winged helix-like DNA-binding domain superfamily/Winged helix DNA-binding domain"/>
    <property type="match status" value="1"/>
</dbReference>
<dbReference type="SUPFAM" id="SSF46785">
    <property type="entry name" value="Winged helix' DNA-binding domain"/>
    <property type="match status" value="1"/>
</dbReference>
<dbReference type="GO" id="GO:0010628">
    <property type="term" value="P:positive regulation of gene expression"/>
    <property type="evidence" value="ECO:0007669"/>
    <property type="project" value="TreeGrafter"/>
</dbReference>
<dbReference type="RefSeq" id="WP_257891159.1">
    <property type="nucleotide sequence ID" value="NZ_JAIMBW010000001.1"/>
</dbReference>
<name>A0A975YG84_9RHOB</name>
<sequence length="312" mass="34599">MSIRFRQLQAFHATYETGTVTGAAALLGISQPGISNLLAQLERETRFKLFERVKGRLIPTPEAGVLFQEVDTVVRGLDHVGQAVTDLQNKQGGQLQVASQHAMSFGFMPKLIAQFARARPDMSISFQSQYSSKVQEWVMSGLFEIGVCETPQLYDALDTYPFRVEMELTLHPDNPLTRYDILTPALCGSEPFIVMGPDHMTHRRTREAFESAGVPWNTRVHTHLFKNMLSFVQEGMGVAILDPFMLAHDESGSFVTRPFAPAIHMDMMVITSATRPLSALARDFLALLLDEIGRVIPSSDAPGRLLPPAAAR</sequence>
<keyword evidence="8" id="KW-1185">Reference proteome</keyword>
<keyword evidence="3" id="KW-0238">DNA-binding</keyword>
<proteinExistence type="inferred from homology"/>
<keyword evidence="4" id="KW-0804">Transcription</keyword>
<dbReference type="EMBL" id="JAIMBW010000001">
    <property type="protein sequence ID" value="MBY4891272.1"/>
    <property type="molecule type" value="Genomic_DNA"/>
</dbReference>
<dbReference type="AlphaFoldDB" id="A0A975YG84"/>
<dbReference type="PRINTS" id="PR00039">
    <property type="entry name" value="HTHLYSR"/>
</dbReference>
<evidence type="ECO:0000313" key="7">
    <source>
        <dbReference type="EMBL" id="QXL88071.1"/>
    </source>
</evidence>
<evidence type="ECO:0000256" key="1">
    <source>
        <dbReference type="ARBA" id="ARBA00009437"/>
    </source>
</evidence>
<dbReference type="PROSITE" id="PS50931">
    <property type="entry name" value="HTH_LYSR"/>
    <property type="match status" value="1"/>
</dbReference>
<dbReference type="PANTHER" id="PTHR30427:SF1">
    <property type="entry name" value="TRANSCRIPTIONAL ACTIVATOR PROTEIN LYSR"/>
    <property type="match status" value="1"/>
</dbReference>
<organism evidence="7">
    <name type="scientific">Gymnodinialimonas phycosphaerae</name>
    <dbReference type="NCBI Taxonomy" id="2841589"/>
    <lineage>
        <taxon>Bacteria</taxon>
        <taxon>Pseudomonadati</taxon>
        <taxon>Pseudomonadota</taxon>
        <taxon>Alphaproteobacteria</taxon>
        <taxon>Rhodobacterales</taxon>
        <taxon>Paracoccaceae</taxon>
        <taxon>Gymnodinialimonas</taxon>
    </lineage>
</organism>
<dbReference type="GO" id="GO:0003700">
    <property type="term" value="F:DNA-binding transcription factor activity"/>
    <property type="evidence" value="ECO:0007669"/>
    <property type="project" value="InterPro"/>
</dbReference>
<evidence type="ECO:0000313" key="8">
    <source>
        <dbReference type="Proteomes" id="UP000693972"/>
    </source>
</evidence>